<sequence>MPRTKAKSLSSLLQSALKSTTKFTPKPSSLTSPAATTTEDRPLNLFVSSLGSKAALLSTSVAFFSHDSSKLKSKEFTGDFGVAREELEEDSSSVDAAVSSPKSGGTNNANALETELEIQSFSTESNINISQLGKKVLHERRQKWISKNPQTHCFEKAKDCDYEDVALEQICKAFQLFNLMKEQGFQLEEETYGTLLMYLIDMENYLLALCESKRKREFVQLLETVDITKVSSLDHVMSIFKFLGKLVLEYFAEKYLVELTISDYGAENVSNVIFSYISSIPNLEVEGIISKFRDLHAKLEIKPSSASYEKLIAYTINRVAYIYNYGKHIVAVNKIEEFLDEIFGAGSTLSTSTLNSILIACEDKDVYELVQLCQVQRIYSVICLHNLKPNSETFRSMISLCVRRKDFDGAYAMLGDVKKMNLMVTADTYNAIMVGYFQRKDTDGALKVLQQMEKADVKPNSQTFSYLIQNCSNEKDIIKYYEEMTCSGVQVTKDVFKALINAYASCGEFEKAKQVILDKGIPVQSLNEIKGSLVATLASNGQLFDAFVIYEEIKQAGWRLEPKAVRALIEQLHSEEDLSRSIQLLEELGDAKDWMYCCHRLILHCVRLKHLSSAIALLKQLNDYDDELAGDFLFREVFHLIEETEPPDLQFGLDLLRFIKNELHFAPSYEWLRMYEDLLISGDHQGARKILSKIPKGGPNTNELINAIQEVGKAWRRLSLGSTQGPKGIPQARLESPGPAH</sequence>
<organism evidence="1 2">
    <name type="scientific">Pistacia atlantica</name>
    <dbReference type="NCBI Taxonomy" id="434234"/>
    <lineage>
        <taxon>Eukaryota</taxon>
        <taxon>Viridiplantae</taxon>
        <taxon>Streptophyta</taxon>
        <taxon>Embryophyta</taxon>
        <taxon>Tracheophyta</taxon>
        <taxon>Spermatophyta</taxon>
        <taxon>Magnoliopsida</taxon>
        <taxon>eudicotyledons</taxon>
        <taxon>Gunneridae</taxon>
        <taxon>Pentapetalae</taxon>
        <taxon>rosids</taxon>
        <taxon>malvids</taxon>
        <taxon>Sapindales</taxon>
        <taxon>Anacardiaceae</taxon>
        <taxon>Pistacia</taxon>
    </lineage>
</organism>
<accession>A0ACC1C2C1</accession>
<keyword evidence="2" id="KW-1185">Reference proteome</keyword>
<dbReference type="Proteomes" id="UP001164250">
    <property type="component" value="Chromosome 2"/>
</dbReference>
<reference evidence="2" key="1">
    <citation type="journal article" date="2023" name="G3 (Bethesda)">
        <title>Genome assembly and association tests identify interacting loci associated with vigor, precocity, and sex in interspecific pistachio rootstocks.</title>
        <authorList>
            <person name="Palmer W."/>
            <person name="Jacygrad E."/>
            <person name="Sagayaradj S."/>
            <person name="Cavanaugh K."/>
            <person name="Han R."/>
            <person name="Bertier L."/>
            <person name="Beede B."/>
            <person name="Kafkas S."/>
            <person name="Golino D."/>
            <person name="Preece J."/>
            <person name="Michelmore R."/>
        </authorList>
    </citation>
    <scope>NUCLEOTIDE SEQUENCE [LARGE SCALE GENOMIC DNA]</scope>
</reference>
<evidence type="ECO:0000313" key="2">
    <source>
        <dbReference type="Proteomes" id="UP001164250"/>
    </source>
</evidence>
<gene>
    <name evidence="1" type="ORF">Patl1_19502</name>
</gene>
<dbReference type="EMBL" id="CM047898">
    <property type="protein sequence ID" value="KAJ0106173.1"/>
    <property type="molecule type" value="Genomic_DNA"/>
</dbReference>
<proteinExistence type="predicted"/>
<protein>
    <submittedName>
        <fullName evidence="1">Uncharacterized protein</fullName>
    </submittedName>
</protein>
<comment type="caution">
    <text evidence="1">The sequence shown here is derived from an EMBL/GenBank/DDBJ whole genome shotgun (WGS) entry which is preliminary data.</text>
</comment>
<evidence type="ECO:0000313" key="1">
    <source>
        <dbReference type="EMBL" id="KAJ0106173.1"/>
    </source>
</evidence>
<name>A0ACC1C2C1_9ROSI</name>